<feature type="transmembrane region" description="Helical" evidence="8">
    <location>
        <begin position="252"/>
        <end position="270"/>
    </location>
</feature>
<feature type="transmembrane region" description="Helical" evidence="8">
    <location>
        <begin position="24"/>
        <end position="45"/>
    </location>
</feature>
<dbReference type="InterPro" id="IPR000515">
    <property type="entry name" value="MetI-like"/>
</dbReference>
<dbReference type="Gene3D" id="1.10.3720.10">
    <property type="entry name" value="MetI-like"/>
    <property type="match status" value="1"/>
</dbReference>
<keyword evidence="6 8" id="KW-1133">Transmembrane helix</keyword>
<organism evidence="10 11">
    <name type="scientific">Vibrio nigripulchritudo SOn1</name>
    <dbReference type="NCBI Taxonomy" id="1238450"/>
    <lineage>
        <taxon>Bacteria</taxon>
        <taxon>Pseudomonadati</taxon>
        <taxon>Pseudomonadota</taxon>
        <taxon>Gammaproteobacteria</taxon>
        <taxon>Vibrionales</taxon>
        <taxon>Vibrionaceae</taxon>
        <taxon>Vibrio</taxon>
    </lineage>
</organism>
<dbReference type="PROSITE" id="PS50928">
    <property type="entry name" value="ABC_TM1"/>
    <property type="match status" value="1"/>
</dbReference>
<evidence type="ECO:0000313" key="10">
    <source>
        <dbReference type="EMBL" id="CCO44461.1"/>
    </source>
</evidence>
<evidence type="ECO:0000256" key="6">
    <source>
        <dbReference type="ARBA" id="ARBA00022989"/>
    </source>
</evidence>
<dbReference type="SUPFAM" id="SSF161098">
    <property type="entry name" value="MetI-like"/>
    <property type="match status" value="1"/>
</dbReference>
<dbReference type="PANTHER" id="PTHR32243">
    <property type="entry name" value="MALTOSE TRANSPORT SYSTEM PERMEASE-RELATED"/>
    <property type="match status" value="1"/>
</dbReference>
<dbReference type="InterPro" id="IPR050901">
    <property type="entry name" value="BP-dep_ABC_trans_perm"/>
</dbReference>
<dbReference type="GO" id="GO:0055085">
    <property type="term" value="P:transmembrane transport"/>
    <property type="evidence" value="ECO:0007669"/>
    <property type="project" value="InterPro"/>
</dbReference>
<feature type="transmembrane region" description="Helical" evidence="8">
    <location>
        <begin position="84"/>
        <end position="106"/>
    </location>
</feature>
<keyword evidence="7 8" id="KW-0472">Membrane</keyword>
<evidence type="ECO:0000259" key="9">
    <source>
        <dbReference type="PROSITE" id="PS50928"/>
    </source>
</evidence>
<dbReference type="Proteomes" id="UP000018211">
    <property type="component" value="Unassembled WGS sequence"/>
</dbReference>
<comment type="subcellular location">
    <subcellularLocation>
        <location evidence="1 8">Cell membrane</location>
        <topology evidence="1 8">Multi-pass membrane protein</topology>
    </subcellularLocation>
</comment>
<proteinExistence type="inferred from homology"/>
<comment type="similarity">
    <text evidence="2">Belongs to the binding-protein-dependent transport system permease family. MalFG subfamily.</text>
</comment>
<evidence type="ECO:0000256" key="7">
    <source>
        <dbReference type="ARBA" id="ARBA00023136"/>
    </source>
</evidence>
<dbReference type="AlphaFoldDB" id="A0AAV2VIW5"/>
<feature type="transmembrane region" description="Helical" evidence="8">
    <location>
        <begin position="148"/>
        <end position="171"/>
    </location>
</feature>
<feature type="transmembrane region" description="Helical" evidence="8">
    <location>
        <begin position="192"/>
        <end position="217"/>
    </location>
</feature>
<evidence type="ECO:0000256" key="2">
    <source>
        <dbReference type="ARBA" id="ARBA00009047"/>
    </source>
</evidence>
<evidence type="ECO:0000256" key="5">
    <source>
        <dbReference type="ARBA" id="ARBA00022692"/>
    </source>
</evidence>
<name>A0AAV2VIW5_9VIBR</name>
<accession>A0AAV2VIW5</accession>
<feature type="transmembrane region" description="Helical" evidence="8">
    <location>
        <begin position="118"/>
        <end position="142"/>
    </location>
</feature>
<dbReference type="GO" id="GO:0005886">
    <property type="term" value="C:plasma membrane"/>
    <property type="evidence" value="ECO:0007669"/>
    <property type="project" value="UniProtKB-SubCell"/>
</dbReference>
<evidence type="ECO:0000256" key="1">
    <source>
        <dbReference type="ARBA" id="ARBA00004651"/>
    </source>
</evidence>
<keyword evidence="3 8" id="KW-0813">Transport</keyword>
<comment type="caution">
    <text evidence="10">The sequence shown here is derived from an EMBL/GenBank/DDBJ whole genome shotgun (WGS) entry which is preliminary data.</text>
</comment>
<evidence type="ECO:0000313" key="11">
    <source>
        <dbReference type="Proteomes" id="UP000018211"/>
    </source>
</evidence>
<dbReference type="Pfam" id="PF00528">
    <property type="entry name" value="BPD_transp_1"/>
    <property type="match status" value="1"/>
</dbReference>
<evidence type="ECO:0000256" key="3">
    <source>
        <dbReference type="ARBA" id="ARBA00022448"/>
    </source>
</evidence>
<keyword evidence="4" id="KW-1003">Cell membrane</keyword>
<dbReference type="InterPro" id="IPR035906">
    <property type="entry name" value="MetI-like_sf"/>
</dbReference>
<dbReference type="EMBL" id="CAOF01000016">
    <property type="protein sequence ID" value="CCO44461.1"/>
    <property type="molecule type" value="Genomic_DNA"/>
</dbReference>
<dbReference type="RefSeq" id="WP_022598241.1">
    <property type="nucleotide sequence ID" value="NZ_LK391965.1"/>
</dbReference>
<keyword evidence="5 8" id="KW-0812">Transmembrane</keyword>
<reference evidence="10 11" key="1">
    <citation type="journal article" date="2013" name="ISME J.">
        <title>Comparative genomics of pathogenic lineages of Vibrio nigripulchritudo identifies virulence-associated traits.</title>
        <authorList>
            <person name="Goudenege D."/>
            <person name="Labreuche Y."/>
            <person name="Krin E."/>
            <person name="Ansquer D."/>
            <person name="Mangenot S."/>
            <person name="Calteau A."/>
            <person name="Medigue C."/>
            <person name="Mazel D."/>
            <person name="Polz M.F."/>
            <person name="Le Roux F."/>
        </authorList>
    </citation>
    <scope>NUCLEOTIDE SEQUENCE [LARGE SCALE GENOMIC DNA]</scope>
    <source>
        <strain evidence="10 11">SOn1</strain>
    </source>
</reference>
<dbReference type="PANTHER" id="PTHR32243:SF18">
    <property type="entry name" value="INNER MEMBRANE ABC TRANSPORTER PERMEASE PROTEIN YCJP"/>
    <property type="match status" value="1"/>
</dbReference>
<sequence>MTERKTTVSSIIVRLFGSIWARRVVLYLFAIWCLFPLYWIFLTALKTPIQAMSRPPSFWFEATLKNFEKVLADPAILDFFIDSAIVAAGSTVLSLLIGAPTAYILARFHFKGRGDFGFWILSTRMTPPVAMLIPFFVLFFQLGLLDTHIGLIIAHVVLNLAIVVWLLRGFFSELPVELEEAAYLDGDTYFSAFFRITLPLALPGLASVGILIFLLSWNEFLFALVLGDSEVRTVPIGLYGFIGYQTIRWAELSASAALMIVPIIIFIVIFQRHLLRGLTMGSYR</sequence>
<evidence type="ECO:0000256" key="4">
    <source>
        <dbReference type="ARBA" id="ARBA00022475"/>
    </source>
</evidence>
<gene>
    <name evidence="10" type="ORF">VIBNISOn1_1120010</name>
</gene>
<dbReference type="CDD" id="cd06261">
    <property type="entry name" value="TM_PBP2"/>
    <property type="match status" value="1"/>
</dbReference>
<evidence type="ECO:0000256" key="8">
    <source>
        <dbReference type="RuleBase" id="RU363032"/>
    </source>
</evidence>
<feature type="domain" description="ABC transmembrane type-1" evidence="9">
    <location>
        <begin position="80"/>
        <end position="270"/>
    </location>
</feature>
<protein>
    <submittedName>
        <fullName evidence="10">ABC-type transport system, permease component</fullName>
    </submittedName>
</protein>